<comment type="caution">
    <text evidence="2">The sequence shown here is derived from an EMBL/GenBank/DDBJ whole genome shotgun (WGS) entry which is preliminary data.</text>
</comment>
<keyword evidence="1" id="KW-1133">Transmembrane helix</keyword>
<evidence type="ECO:0000313" key="3">
    <source>
        <dbReference type="Proteomes" id="UP000646579"/>
    </source>
</evidence>
<reference evidence="2" key="2">
    <citation type="submission" date="2020-09" db="EMBL/GenBank/DDBJ databases">
        <authorList>
            <person name="Sun Q."/>
            <person name="Kim S."/>
        </authorList>
    </citation>
    <scope>NUCLEOTIDE SEQUENCE</scope>
    <source>
        <strain evidence="2">KCTC 32437</strain>
    </source>
</reference>
<feature type="transmembrane region" description="Helical" evidence="1">
    <location>
        <begin position="241"/>
        <end position="264"/>
    </location>
</feature>
<keyword evidence="3" id="KW-1185">Reference proteome</keyword>
<accession>A0A918VWW3</accession>
<organism evidence="2 3">
    <name type="scientific">Devosia pacifica</name>
    <dbReference type="NCBI Taxonomy" id="1335967"/>
    <lineage>
        <taxon>Bacteria</taxon>
        <taxon>Pseudomonadati</taxon>
        <taxon>Pseudomonadota</taxon>
        <taxon>Alphaproteobacteria</taxon>
        <taxon>Hyphomicrobiales</taxon>
        <taxon>Devosiaceae</taxon>
        <taxon>Devosia</taxon>
    </lineage>
</organism>
<proteinExistence type="predicted"/>
<name>A0A918VWW3_9HYPH</name>
<evidence type="ECO:0000256" key="1">
    <source>
        <dbReference type="SAM" id="Phobius"/>
    </source>
</evidence>
<dbReference type="Proteomes" id="UP000646579">
    <property type="component" value="Unassembled WGS sequence"/>
</dbReference>
<dbReference type="AlphaFoldDB" id="A0A918VWW3"/>
<reference evidence="2" key="1">
    <citation type="journal article" date="2014" name="Int. J. Syst. Evol. Microbiol.">
        <title>Complete genome sequence of Corynebacterium casei LMG S-19264T (=DSM 44701T), isolated from a smear-ripened cheese.</title>
        <authorList>
            <consortium name="US DOE Joint Genome Institute (JGI-PGF)"/>
            <person name="Walter F."/>
            <person name="Albersmeier A."/>
            <person name="Kalinowski J."/>
            <person name="Ruckert C."/>
        </authorList>
    </citation>
    <scope>NUCLEOTIDE SEQUENCE</scope>
    <source>
        <strain evidence="2">KCTC 32437</strain>
    </source>
</reference>
<keyword evidence="1" id="KW-0812">Transmembrane</keyword>
<feature type="transmembrane region" description="Helical" evidence="1">
    <location>
        <begin position="78"/>
        <end position="98"/>
    </location>
</feature>
<gene>
    <name evidence="2" type="ORF">GCM10007989_30630</name>
</gene>
<protein>
    <submittedName>
        <fullName evidence="2">Uncharacterized protein</fullName>
    </submittedName>
</protein>
<feature type="transmembrane region" description="Helical" evidence="1">
    <location>
        <begin position="273"/>
        <end position="290"/>
    </location>
</feature>
<feature type="transmembrane region" description="Helical" evidence="1">
    <location>
        <begin position="174"/>
        <end position="190"/>
    </location>
</feature>
<feature type="transmembrane region" description="Helical" evidence="1">
    <location>
        <begin position="110"/>
        <end position="127"/>
    </location>
</feature>
<evidence type="ECO:0000313" key="2">
    <source>
        <dbReference type="EMBL" id="GHA32433.1"/>
    </source>
</evidence>
<keyword evidence="1" id="KW-0472">Membrane</keyword>
<feature type="transmembrane region" description="Helical" evidence="1">
    <location>
        <begin position="296"/>
        <end position="314"/>
    </location>
</feature>
<feature type="transmembrane region" description="Helical" evidence="1">
    <location>
        <begin position="202"/>
        <end position="221"/>
    </location>
</feature>
<dbReference type="RefSeq" id="WP_189426586.1">
    <property type="nucleotide sequence ID" value="NZ_BMZE01000003.1"/>
</dbReference>
<dbReference type="EMBL" id="BMZE01000003">
    <property type="protein sequence ID" value="GHA32433.1"/>
    <property type="molecule type" value="Genomic_DNA"/>
</dbReference>
<sequence length="490" mass="53104">MRLIAWALSIGALLCAYAIQIGLGLNPDVSWLLTVGERMLEGQQLYIDIRELNPPMSALLYLPAVWLGQIFSIAPEHLVVLGVLALAVAASLFCLRALKTVGLDQKIAGWWPIGLIALVLLPGPHFAEREHIALLFLLPLLGNQVMRAAARSPGVFQIVLGGLGGGMAMAIKPHFALAILLPALVSAYQARSLRPIFNAEHVLAGTIVIAYWLGVWAWFPAFFTDMLPLAAEAYVSDRGTLLQLVVQPPSLLVLFISLATFALYRREMLTSPYAQWLAAAAGFYLAYLIQGKGFTYHLLPALILATLVLTLRFYSGIKPGITHRAIGLATATALCVAPAIGSMGDYRASATLHELLEPMPSGMTIANLTTHLDVASPLHRRLDAKLSNSGPCLWVALGAVRRKLSPQASPAIVAEAEALEAIEREQLRIDLQRNQPDLILAGIDGINWLDWAREDPAIDALLEGYELKSTVEGARPLAIWQRKSLLANAV</sequence>